<dbReference type="Gene3D" id="3.40.50.200">
    <property type="entry name" value="Peptidase S8/S53 domain"/>
    <property type="match status" value="1"/>
</dbReference>
<evidence type="ECO:0000259" key="8">
    <source>
        <dbReference type="Pfam" id="PF00082"/>
    </source>
</evidence>
<feature type="chain" id="PRO_5040198137" evidence="7">
    <location>
        <begin position="17"/>
        <end position="395"/>
    </location>
</feature>
<dbReference type="PROSITE" id="PS00138">
    <property type="entry name" value="SUBTILASE_SER"/>
    <property type="match status" value="1"/>
</dbReference>
<sequence length="395" mass="40902">MKSVLSLLLALPAVFAEPTINRRQTAETIPNRWIAQINENSPLATVLTTIQTLTGVSPKRRYEIGSFKGFAFEGDDRVLDLLQTVGAIKSIEPDKRVYTTAPVGQLAERALTSQNPSTWGLGRISHRSRGSNVYVYDDSAGANTDIYIIDTGIYAGHSDFGGRARAGANFVEQESATDGNGHGTHCAGTTGSNTYGVAKRANLIGVKVLGSDGSGTNSDVIAGIQWAVNNARNSGRTSRSVISMSLGGAFDQASNNAVAQAVQAGVFVAVAAGNDGRNAANYSPASESSACTVGATDINDNRASFSNFGSILDIFAPGVNIQSTWIGSSTATNTISGTSMATPHIAGLAAYLIALEGARSPAALCSRIQSLSTRNVVVNAGSGSPNYLAYNGNGA</sequence>
<dbReference type="InterPro" id="IPR050131">
    <property type="entry name" value="Peptidase_S8_subtilisin-like"/>
</dbReference>
<feature type="signal peptide" evidence="7">
    <location>
        <begin position="1"/>
        <end position="16"/>
    </location>
</feature>
<dbReference type="EMBL" id="CP090165">
    <property type="protein sequence ID" value="UJO15423.1"/>
    <property type="molecule type" value="Genomic_DNA"/>
</dbReference>
<evidence type="ECO:0000256" key="5">
    <source>
        <dbReference type="PROSITE-ProRule" id="PRU01240"/>
    </source>
</evidence>
<dbReference type="FunFam" id="3.40.50.200:FF:000014">
    <property type="entry name" value="Proteinase K"/>
    <property type="match status" value="1"/>
</dbReference>
<dbReference type="InterPro" id="IPR023828">
    <property type="entry name" value="Peptidase_S8_Ser-AS"/>
</dbReference>
<evidence type="ECO:0000256" key="1">
    <source>
        <dbReference type="ARBA" id="ARBA00011073"/>
    </source>
</evidence>
<dbReference type="Gene3D" id="3.30.70.80">
    <property type="entry name" value="Peptidase S8 propeptide/proteinase inhibitor I9"/>
    <property type="match status" value="1"/>
</dbReference>
<evidence type="ECO:0000256" key="3">
    <source>
        <dbReference type="ARBA" id="ARBA00022801"/>
    </source>
</evidence>
<dbReference type="InterPro" id="IPR037045">
    <property type="entry name" value="S8pro/Inhibitor_I9_sf"/>
</dbReference>
<keyword evidence="10" id="KW-1185">Reference proteome</keyword>
<dbReference type="PROSITE" id="PS51892">
    <property type="entry name" value="SUBTILASE"/>
    <property type="match status" value="1"/>
</dbReference>
<keyword evidence="3 5" id="KW-0378">Hydrolase</keyword>
<feature type="domain" description="Peptidase S8/S53" evidence="8">
    <location>
        <begin position="143"/>
        <end position="368"/>
    </location>
</feature>
<dbReference type="PROSITE" id="PS00136">
    <property type="entry name" value="SUBTILASE_ASP"/>
    <property type="match status" value="1"/>
</dbReference>
<reference evidence="9" key="1">
    <citation type="submission" date="2021-12" db="EMBL/GenBank/DDBJ databases">
        <authorList>
            <person name="Zaccaron A."/>
            <person name="Stergiopoulos I."/>
        </authorList>
    </citation>
    <scope>NUCLEOTIDE SEQUENCE</scope>
    <source>
        <strain evidence="9">Race5_Kim</strain>
    </source>
</reference>
<dbReference type="OrthoDB" id="206201at2759"/>
<dbReference type="AlphaFoldDB" id="A0A9Q8LDI3"/>
<dbReference type="Proteomes" id="UP000756132">
    <property type="component" value="Chromosome 3"/>
</dbReference>
<organism evidence="9 10">
    <name type="scientific">Passalora fulva</name>
    <name type="common">Tomato leaf mold</name>
    <name type="synonym">Cladosporium fulvum</name>
    <dbReference type="NCBI Taxonomy" id="5499"/>
    <lineage>
        <taxon>Eukaryota</taxon>
        <taxon>Fungi</taxon>
        <taxon>Dikarya</taxon>
        <taxon>Ascomycota</taxon>
        <taxon>Pezizomycotina</taxon>
        <taxon>Dothideomycetes</taxon>
        <taxon>Dothideomycetidae</taxon>
        <taxon>Mycosphaerellales</taxon>
        <taxon>Mycosphaerellaceae</taxon>
        <taxon>Fulvia</taxon>
    </lineage>
</organism>
<accession>A0A9Q8LDI3</accession>
<reference evidence="9" key="2">
    <citation type="journal article" date="2022" name="Microb. Genom.">
        <title>A chromosome-scale genome assembly of the tomato pathogen Cladosporium fulvum reveals a compartmentalized genome architecture and the presence of a dispensable chromosome.</title>
        <authorList>
            <person name="Zaccaron A.Z."/>
            <person name="Chen L.H."/>
            <person name="Samaras A."/>
            <person name="Stergiopoulos I."/>
        </authorList>
    </citation>
    <scope>NUCLEOTIDE SEQUENCE</scope>
    <source>
        <strain evidence="9">Race5_Kim</strain>
    </source>
</reference>
<dbReference type="PANTHER" id="PTHR43806:SF58">
    <property type="entry name" value="ALKALINE PROTEASE 1-RELATED"/>
    <property type="match status" value="1"/>
</dbReference>
<dbReference type="Pfam" id="PF00082">
    <property type="entry name" value="Peptidase_S8"/>
    <property type="match status" value="1"/>
</dbReference>
<name>A0A9Q8LDI3_PASFU</name>
<feature type="active site" description="Charge relay system" evidence="5">
    <location>
        <position position="182"/>
    </location>
</feature>
<dbReference type="GO" id="GO:0006508">
    <property type="term" value="P:proteolysis"/>
    <property type="evidence" value="ECO:0007669"/>
    <property type="project" value="UniProtKB-KW"/>
</dbReference>
<keyword evidence="7" id="KW-0732">Signal</keyword>
<evidence type="ECO:0000313" key="10">
    <source>
        <dbReference type="Proteomes" id="UP000756132"/>
    </source>
</evidence>
<dbReference type="InterPro" id="IPR034193">
    <property type="entry name" value="PCSK9_ProteinaseK-like"/>
</dbReference>
<feature type="active site" description="Charge relay system" evidence="5">
    <location>
        <position position="150"/>
    </location>
</feature>
<evidence type="ECO:0000256" key="2">
    <source>
        <dbReference type="ARBA" id="ARBA00022670"/>
    </source>
</evidence>
<dbReference type="KEGG" id="ffu:CLAFUR5_08535"/>
<dbReference type="GeneID" id="71988413"/>
<feature type="active site" description="Charge relay system" evidence="5">
    <location>
        <position position="339"/>
    </location>
</feature>
<keyword evidence="4 5" id="KW-0720">Serine protease</keyword>
<dbReference type="PRINTS" id="PR00723">
    <property type="entry name" value="SUBTILISIN"/>
</dbReference>
<dbReference type="SUPFAM" id="SSF52743">
    <property type="entry name" value="Subtilisin-like"/>
    <property type="match status" value="1"/>
</dbReference>
<evidence type="ECO:0000313" key="9">
    <source>
        <dbReference type="EMBL" id="UJO15423.1"/>
    </source>
</evidence>
<protein>
    <submittedName>
        <fullName evidence="9">Subtilisin-like protease 2</fullName>
    </submittedName>
</protein>
<dbReference type="InterPro" id="IPR000209">
    <property type="entry name" value="Peptidase_S8/S53_dom"/>
</dbReference>
<gene>
    <name evidence="9" type="ORF">CLAFUR5_08535</name>
</gene>
<proteinExistence type="inferred from homology"/>
<evidence type="ECO:0000256" key="7">
    <source>
        <dbReference type="SAM" id="SignalP"/>
    </source>
</evidence>
<dbReference type="GO" id="GO:0005576">
    <property type="term" value="C:extracellular region"/>
    <property type="evidence" value="ECO:0007669"/>
    <property type="project" value="UniProtKB-ARBA"/>
</dbReference>
<dbReference type="GO" id="GO:0004252">
    <property type="term" value="F:serine-type endopeptidase activity"/>
    <property type="evidence" value="ECO:0007669"/>
    <property type="project" value="UniProtKB-UniRule"/>
</dbReference>
<keyword evidence="2 5" id="KW-0645">Protease</keyword>
<dbReference type="InterPro" id="IPR015500">
    <property type="entry name" value="Peptidase_S8_subtilisin-rel"/>
</dbReference>
<evidence type="ECO:0000256" key="4">
    <source>
        <dbReference type="ARBA" id="ARBA00022825"/>
    </source>
</evidence>
<dbReference type="PANTHER" id="PTHR43806">
    <property type="entry name" value="PEPTIDASE S8"/>
    <property type="match status" value="1"/>
</dbReference>
<dbReference type="InterPro" id="IPR023827">
    <property type="entry name" value="Peptidase_S8_Asp-AS"/>
</dbReference>
<comment type="similarity">
    <text evidence="1 5 6">Belongs to the peptidase S8 family.</text>
</comment>
<evidence type="ECO:0000256" key="6">
    <source>
        <dbReference type="RuleBase" id="RU003355"/>
    </source>
</evidence>
<dbReference type="RefSeq" id="XP_047759789.1">
    <property type="nucleotide sequence ID" value="XM_047907683.1"/>
</dbReference>
<dbReference type="SUPFAM" id="SSF54897">
    <property type="entry name" value="Protease propeptides/inhibitors"/>
    <property type="match status" value="1"/>
</dbReference>
<dbReference type="CDD" id="cd04077">
    <property type="entry name" value="Peptidases_S8_PCSK9_ProteinaseK_like"/>
    <property type="match status" value="1"/>
</dbReference>
<dbReference type="InterPro" id="IPR036852">
    <property type="entry name" value="Peptidase_S8/S53_dom_sf"/>
</dbReference>